<keyword evidence="13" id="KW-0325">Glycoprotein</keyword>
<dbReference type="InterPro" id="IPR036116">
    <property type="entry name" value="FN3_sf"/>
</dbReference>
<dbReference type="RefSeq" id="XP_011298185.1">
    <property type="nucleotide sequence ID" value="XM_011299883.1"/>
</dbReference>
<accession>A0A9R1SW21</accession>
<dbReference type="GO" id="GO:0009653">
    <property type="term" value="P:anatomical structure morphogenesis"/>
    <property type="evidence" value="ECO:0007669"/>
    <property type="project" value="UniProtKB-ARBA"/>
</dbReference>
<evidence type="ECO:0000256" key="1">
    <source>
        <dbReference type="ARBA" id="ARBA00004479"/>
    </source>
</evidence>
<feature type="region of interest" description="Disordered" evidence="15">
    <location>
        <begin position="36"/>
        <end position="64"/>
    </location>
</feature>
<keyword evidence="22 23" id="KW-0675">Receptor</keyword>
<dbReference type="CTD" id="36790"/>
<dbReference type="InterPro" id="IPR003961">
    <property type="entry name" value="FN3_dom"/>
</dbReference>
<comment type="subcellular location">
    <subcellularLocation>
        <location evidence="2">Cytoplasm</location>
    </subcellularLocation>
    <subcellularLocation>
        <location evidence="1">Membrane</location>
        <topology evidence="1">Single-pass type I membrane protein</topology>
    </subcellularLocation>
</comment>
<protein>
    <recommendedName>
        <fullName evidence="3">protein-tyrosine-phosphatase</fullName>
        <ecNumber evidence="3">3.1.3.48</ecNumber>
    </recommendedName>
</protein>
<feature type="region of interest" description="Disordered" evidence="15">
    <location>
        <begin position="553"/>
        <end position="578"/>
    </location>
</feature>
<evidence type="ECO:0000256" key="8">
    <source>
        <dbReference type="ARBA" id="ARBA00022737"/>
    </source>
</evidence>
<dbReference type="Gene3D" id="3.90.190.10">
    <property type="entry name" value="Protein tyrosine phosphatase superfamily"/>
    <property type="match status" value="1"/>
</dbReference>
<dbReference type="GO" id="GO:0048666">
    <property type="term" value="P:neuron development"/>
    <property type="evidence" value="ECO:0007669"/>
    <property type="project" value="UniProtKB-ARBA"/>
</dbReference>
<feature type="domain" description="Fibronectin type-III" evidence="20">
    <location>
        <begin position="189"/>
        <end position="280"/>
    </location>
</feature>
<evidence type="ECO:0000256" key="15">
    <source>
        <dbReference type="SAM" id="MobiDB-lite"/>
    </source>
</evidence>
<proteinExistence type="inferred from homology"/>
<dbReference type="InterPro" id="IPR041201">
    <property type="entry name" value="PTPRJ_TM"/>
</dbReference>
<dbReference type="FunFam" id="3.90.190.10:FF:000045">
    <property type="entry name" value="Tyrosine-protein phosphatase non-receptor type 12"/>
    <property type="match status" value="1"/>
</dbReference>
<dbReference type="InterPro" id="IPR016130">
    <property type="entry name" value="Tyr_Pase_AS"/>
</dbReference>
<dbReference type="CDD" id="cd00063">
    <property type="entry name" value="FN3"/>
    <property type="match status" value="3"/>
</dbReference>
<evidence type="ECO:0000256" key="12">
    <source>
        <dbReference type="ARBA" id="ARBA00023136"/>
    </source>
</evidence>
<evidence type="ECO:0000259" key="19">
    <source>
        <dbReference type="PROSITE" id="PS50056"/>
    </source>
</evidence>
<feature type="domain" description="Fibronectin type-III" evidence="20">
    <location>
        <begin position="370"/>
        <end position="458"/>
    </location>
</feature>
<evidence type="ECO:0000256" key="14">
    <source>
        <dbReference type="ARBA" id="ARBA00034734"/>
    </source>
</evidence>
<gene>
    <name evidence="22 23 24" type="primary">Ptp52F</name>
</gene>
<keyword evidence="7 17" id="KW-0732">Signal</keyword>
<evidence type="ECO:0000256" key="7">
    <source>
        <dbReference type="ARBA" id="ARBA00022729"/>
    </source>
</evidence>
<dbReference type="InterPro" id="IPR003595">
    <property type="entry name" value="Tyr_Pase_cat"/>
</dbReference>
<evidence type="ECO:0000256" key="6">
    <source>
        <dbReference type="ARBA" id="ARBA00022692"/>
    </source>
</evidence>
<dbReference type="SMART" id="SM00060">
    <property type="entry name" value="FN3"/>
    <property type="match status" value="7"/>
</dbReference>
<evidence type="ECO:0000256" key="3">
    <source>
        <dbReference type="ARBA" id="ARBA00013064"/>
    </source>
</evidence>
<keyword evidence="11 16" id="KW-1133">Transmembrane helix</keyword>
<dbReference type="InterPro" id="IPR000387">
    <property type="entry name" value="Tyr_Pase_dom"/>
</dbReference>
<evidence type="ECO:0000256" key="17">
    <source>
        <dbReference type="SAM" id="SignalP"/>
    </source>
</evidence>
<dbReference type="GeneID" id="105263591"/>
<feature type="signal peptide" evidence="17">
    <location>
        <begin position="1"/>
        <end position="20"/>
    </location>
</feature>
<dbReference type="PRINTS" id="PR00700">
    <property type="entry name" value="PRTYPHPHTASE"/>
</dbReference>
<feature type="domain" description="Fibronectin type-III" evidence="20">
    <location>
        <begin position="462"/>
        <end position="569"/>
    </location>
</feature>
<dbReference type="OrthoDB" id="5854685at2759"/>
<feature type="region of interest" description="Disordered" evidence="15">
    <location>
        <begin position="172"/>
        <end position="194"/>
    </location>
</feature>
<feature type="domain" description="Tyrosine specific protein phosphatases" evidence="19">
    <location>
        <begin position="1205"/>
        <end position="1276"/>
    </location>
</feature>
<dbReference type="PROSITE" id="PS50056">
    <property type="entry name" value="TYR_PHOSPHATASE_2"/>
    <property type="match status" value="1"/>
</dbReference>
<feature type="region of interest" description="Disordered" evidence="15">
    <location>
        <begin position="1396"/>
        <end position="1416"/>
    </location>
</feature>
<dbReference type="PROSITE" id="PS50055">
    <property type="entry name" value="TYR_PHOSPHATASE_PTP"/>
    <property type="match status" value="1"/>
</dbReference>
<evidence type="ECO:0000256" key="16">
    <source>
        <dbReference type="SAM" id="Phobius"/>
    </source>
</evidence>
<dbReference type="InterPro" id="IPR050713">
    <property type="entry name" value="RTP_Phos/Ushers"/>
</dbReference>
<dbReference type="Proteomes" id="UP000694866">
    <property type="component" value="Unplaced"/>
</dbReference>
<evidence type="ECO:0000256" key="11">
    <source>
        <dbReference type="ARBA" id="ARBA00022989"/>
    </source>
</evidence>
<keyword evidence="9" id="KW-0378">Hydrolase</keyword>
<name>A0A9R1SW07_9HYME</name>
<dbReference type="PANTHER" id="PTHR46957">
    <property type="entry name" value="CYTOKINE RECEPTOR"/>
    <property type="match status" value="1"/>
</dbReference>
<dbReference type="GO" id="GO:0005737">
    <property type="term" value="C:cytoplasm"/>
    <property type="evidence" value="ECO:0007669"/>
    <property type="project" value="UniProtKB-SubCell"/>
</dbReference>
<dbReference type="SMART" id="SM00404">
    <property type="entry name" value="PTPc_motif"/>
    <property type="match status" value="1"/>
</dbReference>
<dbReference type="GO" id="GO:0004725">
    <property type="term" value="F:protein tyrosine phosphatase activity"/>
    <property type="evidence" value="ECO:0007669"/>
    <property type="project" value="UniProtKB-EC"/>
</dbReference>
<dbReference type="PROSITE" id="PS50853">
    <property type="entry name" value="FN3"/>
    <property type="match status" value="4"/>
</dbReference>
<evidence type="ECO:0000313" key="23">
    <source>
        <dbReference type="RefSeq" id="XP_011298183.1"/>
    </source>
</evidence>
<feature type="region of interest" description="Disordered" evidence="15">
    <location>
        <begin position="140"/>
        <end position="159"/>
    </location>
</feature>
<dbReference type="SMART" id="SM00194">
    <property type="entry name" value="PTPc"/>
    <property type="match status" value="1"/>
</dbReference>
<evidence type="ECO:0000313" key="24">
    <source>
        <dbReference type="RefSeq" id="XP_011298185.1"/>
    </source>
</evidence>
<dbReference type="KEGG" id="fas:105263591"/>
<dbReference type="SUPFAM" id="SSF52799">
    <property type="entry name" value="(Phosphotyrosine protein) phosphatases II"/>
    <property type="match status" value="1"/>
</dbReference>
<keyword evidence="6 16" id="KW-0812">Transmembrane</keyword>
<keyword evidence="12 16" id="KW-0472">Membrane</keyword>
<keyword evidence="4" id="KW-0963">Cytoplasm</keyword>
<evidence type="ECO:0000256" key="10">
    <source>
        <dbReference type="ARBA" id="ARBA00022912"/>
    </source>
</evidence>
<feature type="compositionally biased region" description="Low complexity" evidence="15">
    <location>
        <begin position="1398"/>
        <end position="1412"/>
    </location>
</feature>
<evidence type="ECO:0000313" key="22">
    <source>
        <dbReference type="RefSeq" id="XP_011298182.1"/>
    </source>
</evidence>
<feature type="compositionally biased region" description="Polar residues" evidence="15">
    <location>
        <begin position="172"/>
        <end position="185"/>
    </location>
</feature>
<keyword evidence="10" id="KW-0904">Protein phosphatase</keyword>
<dbReference type="EC" id="3.1.3.48" evidence="3"/>
<dbReference type="Gene3D" id="2.60.40.10">
    <property type="entry name" value="Immunoglobulins"/>
    <property type="match status" value="4"/>
</dbReference>
<keyword evidence="5" id="KW-0597">Phosphoprotein</keyword>
<feature type="region of interest" description="Disordered" evidence="15">
    <location>
        <begin position="88"/>
        <end position="113"/>
    </location>
</feature>
<feature type="compositionally biased region" description="Acidic residues" evidence="15">
    <location>
        <begin position="36"/>
        <end position="48"/>
    </location>
</feature>
<accession>A0A9R1SW07</accession>
<dbReference type="RefSeq" id="XP_011298182.1">
    <property type="nucleotide sequence ID" value="XM_011299880.1"/>
</dbReference>
<dbReference type="SUPFAM" id="SSF49265">
    <property type="entry name" value="Fibronectin type III"/>
    <property type="match status" value="4"/>
</dbReference>
<evidence type="ECO:0000256" key="2">
    <source>
        <dbReference type="ARBA" id="ARBA00004496"/>
    </source>
</evidence>
<accession>A0A9R1TW75</accession>
<evidence type="ECO:0000256" key="4">
    <source>
        <dbReference type="ARBA" id="ARBA00022490"/>
    </source>
</evidence>
<dbReference type="Pfam" id="PF00102">
    <property type="entry name" value="Y_phosphatase"/>
    <property type="match status" value="1"/>
</dbReference>
<dbReference type="CDD" id="cd00047">
    <property type="entry name" value="PTPc"/>
    <property type="match status" value="1"/>
</dbReference>
<feature type="domain" description="Tyrosine-protein phosphatase" evidence="18">
    <location>
        <begin position="1028"/>
        <end position="1285"/>
    </location>
</feature>
<dbReference type="GO" id="GO:0016020">
    <property type="term" value="C:membrane"/>
    <property type="evidence" value="ECO:0007669"/>
    <property type="project" value="UniProtKB-SubCell"/>
</dbReference>
<feature type="chain" id="PRO_5044701511" description="protein-tyrosine-phosphatase" evidence="17">
    <location>
        <begin position="21"/>
        <end position="1444"/>
    </location>
</feature>
<dbReference type="InterPro" id="IPR013783">
    <property type="entry name" value="Ig-like_fold"/>
</dbReference>
<reference evidence="22 23" key="1">
    <citation type="submission" date="2025-04" db="UniProtKB">
        <authorList>
            <consortium name="RefSeq"/>
        </authorList>
    </citation>
    <scope>IDENTIFICATION</scope>
    <source>
        <strain evidence="22 23">USDA-PBARC FA_bdor</strain>
        <tissue evidence="22 23">Whole organism</tissue>
    </source>
</reference>
<dbReference type="RefSeq" id="XP_011298183.1">
    <property type="nucleotide sequence ID" value="XM_011299881.1"/>
</dbReference>
<sequence length="1444" mass="161916">MSSGLLFLLQLLFIISISSGLSTSGEWESMTEFITEEPEVREETEEGTIDGISSSSESSPTTDYSSFIPWDITSLEEAEDILITAVKQKETSESITPPSSSEPSVTPPSIDSKDFLSKIDQTTTSSHQVITNIIEKNAKTFEGTEPPEPPSIPECQAPVSLDYGDYTSSDFTWTADTPGKTSRNGTGEGWSDPDIINSTESSLTVTWKAPTRNISVLYYVVAWFRSGDPEHSSKCRSSNETFNYTITNLQVCTKYTVKLTSFIEGGSEQQRVITATTRLIVEKDSLNLKVSAKGSDWVKIGWNLPNIECVDKYIVSRCNSDNCTFAEISETSYNATDLVPCRKYNFTVSVHGSPGEYGSTSIDSETDFLQPGKPSPAWTEAGQRSLKVFWTYPTGSTCVTAYRVILDDNSQWNQTTIGNETDFKSLPSCRVYQVRIVPLTNFNDSDPEVIQSNRTFPAVLNPPGLGHGLNTTSTRISLTWRVYTNEDNNCENTTLITQCNSSGVLGHGYEERNGTTENIIPSGTKSVIQRVDIENLSPFTQYSCYASAGNSQGMSGESADMSTPTSEEVPSAPANFSSSDETDTEFMLSWKAPPYLPGTLVGFEMELIIWPLNTTRPSWCEDQKETNDRITKIGESVFSWRYENATPFSMHKTKIRAQTNAGWGNWSEEIFVGTRPGAPGPVSLLNYSIIPNVHDPDVMDFTLSWGQPCSIHGERIEYYNVTAIGERRNYEPHKFEELVPINPPECVNEICRRVMKLREEYTYTFHIAGKGRGYPKLGERNSITAMFPAGIPPLPSANYTSLITIDPYKARRTTSTAAILLPVFPETYGKIHCYAIIVAKSGYNNMTHSRINLLNGEWPDTPSWSESKSADFEIPYQAVKFCDHNPSYIVDYGNLKAVNFVLGDDTETCPELSSNHGQRSYCNGPLKPDTWYDVRIRAFTNGGYQDSTIFTVKTNAEMRVAVVIGTIFGILFLGILTTLMLLVRKCSIQAVLRRFLHSDMPGSPVPAPFTRRKFITHCQQLADNPGKLSNEFQLLQTLSVDLQMPTNAACLQANRKKNRYTDILPYDFSRVKLEPVDTDPNSDYINASFIKGCGGEEEYIACQGPKEETTYDFWRMVNQYDVKLIVMLTQLVEKNKEKCHQYFPTMKETFTYENMSIRCTTEFDYRTYTQRTLVLQKENEKRTIIHLHFKDWPDHDVPEDFDPMINFCQIIRRYITSTPGLAVVHCSAGIGRTGTLIAIDILLQHIKENRKLDVFGTVYRLRHHRINMVQRESQYAYIYNCIKQVLKNPYFSKTYKPPSVDPITVINGKKKEPAITNLVSSLETLRKSSLSTSVDSAEQIFHSSSSTSSSPKSRNCLSLGVKYSKSTSAICSKPFNDQIVRYNTLDFPVHDIDKEGKSSASSLHGSDDSSNSFYENLQPMSRSKSAHFISEDPAVTEKLLDTSL</sequence>
<evidence type="ECO:0000313" key="21">
    <source>
        <dbReference type="Proteomes" id="UP000694866"/>
    </source>
</evidence>
<evidence type="ECO:0000256" key="5">
    <source>
        <dbReference type="ARBA" id="ARBA00022553"/>
    </source>
</evidence>
<feature type="domain" description="Fibronectin type-III" evidence="20">
    <location>
        <begin position="572"/>
        <end position="677"/>
    </location>
</feature>
<keyword evidence="21" id="KW-1185">Reference proteome</keyword>
<dbReference type="InterPro" id="IPR000242">
    <property type="entry name" value="PTP_cat"/>
</dbReference>
<feature type="compositionally biased region" description="Low complexity" evidence="15">
    <location>
        <begin position="49"/>
        <end position="64"/>
    </location>
</feature>
<feature type="compositionally biased region" description="Low complexity" evidence="15">
    <location>
        <begin position="93"/>
        <end position="109"/>
    </location>
</feature>
<dbReference type="Pfam" id="PF18861">
    <property type="entry name" value="PTP_tm"/>
    <property type="match status" value="1"/>
</dbReference>
<dbReference type="Pfam" id="PF00041">
    <property type="entry name" value="fn3"/>
    <property type="match status" value="2"/>
</dbReference>
<keyword evidence="8" id="KW-0677">Repeat</keyword>
<evidence type="ECO:0000256" key="9">
    <source>
        <dbReference type="ARBA" id="ARBA00022801"/>
    </source>
</evidence>
<dbReference type="PANTHER" id="PTHR46957:SF3">
    <property type="entry name" value="CYTOKINE RECEPTOR"/>
    <property type="match status" value="1"/>
</dbReference>
<organism evidence="21 23">
    <name type="scientific">Fopius arisanus</name>
    <dbReference type="NCBI Taxonomy" id="64838"/>
    <lineage>
        <taxon>Eukaryota</taxon>
        <taxon>Metazoa</taxon>
        <taxon>Ecdysozoa</taxon>
        <taxon>Arthropoda</taxon>
        <taxon>Hexapoda</taxon>
        <taxon>Insecta</taxon>
        <taxon>Pterygota</taxon>
        <taxon>Neoptera</taxon>
        <taxon>Endopterygota</taxon>
        <taxon>Hymenoptera</taxon>
        <taxon>Apocrita</taxon>
        <taxon>Ichneumonoidea</taxon>
        <taxon>Braconidae</taxon>
        <taxon>Opiinae</taxon>
        <taxon>Fopius</taxon>
    </lineage>
</organism>
<evidence type="ECO:0000259" key="18">
    <source>
        <dbReference type="PROSITE" id="PS50055"/>
    </source>
</evidence>
<dbReference type="PROSITE" id="PS00383">
    <property type="entry name" value="TYR_PHOSPHATASE_1"/>
    <property type="match status" value="1"/>
</dbReference>
<evidence type="ECO:0000259" key="20">
    <source>
        <dbReference type="PROSITE" id="PS50853"/>
    </source>
</evidence>
<comment type="similarity">
    <text evidence="14">Belongs to the protein-tyrosine phosphatase family. Non-receptor class 4 subfamily.</text>
</comment>
<feature type="transmembrane region" description="Helical" evidence="16">
    <location>
        <begin position="960"/>
        <end position="983"/>
    </location>
</feature>
<dbReference type="InterPro" id="IPR029021">
    <property type="entry name" value="Prot-tyrosine_phosphatase-like"/>
</dbReference>
<evidence type="ECO:0000256" key="13">
    <source>
        <dbReference type="ARBA" id="ARBA00023180"/>
    </source>
</evidence>